<dbReference type="EC" id="1.8.1.9" evidence="6"/>
<dbReference type="InterPro" id="IPR050097">
    <property type="entry name" value="Ferredoxin-NADP_redctase_2"/>
</dbReference>
<feature type="compositionally biased region" description="Pro residues" evidence="4">
    <location>
        <begin position="1"/>
        <end position="16"/>
    </location>
</feature>
<evidence type="ECO:0000313" key="7">
    <source>
        <dbReference type="Proteomes" id="UP001152519"/>
    </source>
</evidence>
<evidence type="ECO:0000256" key="1">
    <source>
        <dbReference type="ARBA" id="ARBA00022630"/>
    </source>
</evidence>
<dbReference type="InterPro" id="IPR018490">
    <property type="entry name" value="cNMP-bd_dom_sf"/>
</dbReference>
<dbReference type="AlphaFoldDB" id="A0A9W4DQD8"/>
<dbReference type="EMBL" id="CAJSLV010000043">
    <property type="protein sequence ID" value="CAG6392108.1"/>
    <property type="molecule type" value="Genomic_DNA"/>
</dbReference>
<keyword evidence="2 6" id="KW-0560">Oxidoreductase</keyword>
<evidence type="ECO:0000313" key="6">
    <source>
        <dbReference type="EMBL" id="CAG6392108.1"/>
    </source>
</evidence>
<evidence type="ECO:0000256" key="4">
    <source>
        <dbReference type="SAM" id="MobiDB-lite"/>
    </source>
</evidence>
<feature type="domain" description="Cyclic nucleotide-binding" evidence="5">
    <location>
        <begin position="19"/>
        <end position="140"/>
    </location>
</feature>
<name>A0A9W4DQD8_9ACTN</name>
<dbReference type="Gene3D" id="3.50.50.60">
    <property type="entry name" value="FAD/NAD(P)-binding domain"/>
    <property type="match status" value="2"/>
</dbReference>
<proteinExistence type="predicted"/>
<dbReference type="Proteomes" id="UP001152519">
    <property type="component" value="Unassembled WGS sequence"/>
</dbReference>
<dbReference type="InterPro" id="IPR000595">
    <property type="entry name" value="cNMP-bd_dom"/>
</dbReference>
<dbReference type="InterPro" id="IPR036188">
    <property type="entry name" value="FAD/NAD-bd_sf"/>
</dbReference>
<organism evidence="6 7">
    <name type="scientific">Actinacidiphila cocklensis</name>
    <dbReference type="NCBI Taxonomy" id="887465"/>
    <lineage>
        <taxon>Bacteria</taxon>
        <taxon>Bacillati</taxon>
        <taxon>Actinomycetota</taxon>
        <taxon>Actinomycetes</taxon>
        <taxon>Kitasatosporales</taxon>
        <taxon>Streptomycetaceae</taxon>
        <taxon>Actinacidiphila</taxon>
    </lineage>
</organism>
<dbReference type="Gene3D" id="2.60.120.10">
    <property type="entry name" value="Jelly Rolls"/>
    <property type="match status" value="1"/>
</dbReference>
<evidence type="ECO:0000256" key="3">
    <source>
        <dbReference type="ARBA" id="ARBA00048132"/>
    </source>
</evidence>
<dbReference type="GO" id="GO:0004791">
    <property type="term" value="F:thioredoxin-disulfide reductase (NADPH) activity"/>
    <property type="evidence" value="ECO:0007669"/>
    <property type="project" value="UniProtKB-EC"/>
</dbReference>
<comment type="catalytic activity">
    <reaction evidence="3">
        <text>[thioredoxin]-dithiol + NADP(+) = [thioredoxin]-disulfide + NADPH + H(+)</text>
        <dbReference type="Rhea" id="RHEA:20345"/>
        <dbReference type="Rhea" id="RHEA-COMP:10698"/>
        <dbReference type="Rhea" id="RHEA-COMP:10700"/>
        <dbReference type="ChEBI" id="CHEBI:15378"/>
        <dbReference type="ChEBI" id="CHEBI:29950"/>
        <dbReference type="ChEBI" id="CHEBI:50058"/>
        <dbReference type="ChEBI" id="CHEBI:57783"/>
        <dbReference type="ChEBI" id="CHEBI:58349"/>
        <dbReference type="EC" id="1.8.1.9"/>
    </reaction>
</comment>
<dbReference type="SMART" id="SM00100">
    <property type="entry name" value="cNMP"/>
    <property type="match status" value="1"/>
</dbReference>
<keyword evidence="7" id="KW-1185">Reference proteome</keyword>
<keyword evidence="1" id="KW-0285">Flavoprotein</keyword>
<dbReference type="SUPFAM" id="SSF51206">
    <property type="entry name" value="cAMP-binding domain-like"/>
    <property type="match status" value="1"/>
</dbReference>
<comment type="caution">
    <text evidence="6">The sequence shown here is derived from an EMBL/GenBank/DDBJ whole genome shotgun (WGS) entry which is preliminary data.</text>
</comment>
<protein>
    <submittedName>
        <fullName evidence="6">Thioredoxin reductase</fullName>
        <ecNumber evidence="6">1.8.1.9</ecNumber>
    </submittedName>
</protein>
<dbReference type="InterPro" id="IPR014710">
    <property type="entry name" value="RmlC-like_jellyroll"/>
</dbReference>
<dbReference type="Pfam" id="PF00027">
    <property type="entry name" value="cNMP_binding"/>
    <property type="match status" value="1"/>
</dbReference>
<dbReference type="PRINTS" id="PR00469">
    <property type="entry name" value="PNDRDTASEII"/>
</dbReference>
<dbReference type="SUPFAM" id="SSF51905">
    <property type="entry name" value="FAD/NAD(P)-binding domain"/>
    <property type="match status" value="1"/>
</dbReference>
<feature type="region of interest" description="Disordered" evidence="4">
    <location>
        <begin position="1"/>
        <end position="36"/>
    </location>
</feature>
<sequence>MMEPEPGSPKPRPPSPEEAAPQLTDEQRARLASYGSGQDVRRGDVVFRPGEPAYDLIVVEAGTVELVAPSGPGDDEAVIATYGRGGFIGELNLLTGQTVHLAARVVEPGRIYRIPPSQFRRLMADEADLSDLLLRAFLARRDRLRAGVVARRLEIVGVSASAEGLALRTYAARQRLPHLWIEAGSPAGQRILSSAGLVTTDLPAVVAHDGVLRRATPAELASTLGLSYRAAEGGPVDLTVVGAGPAGLAAAVYGASEGLDTVVLDGVGTGGQAAASSRIENYLGFPSGLSGGDLMQRATLQALKFGARLSSPCHVAALETRHHYLRVVLTDGTGIDSRAVLIATGARYRRLPLVSWERFEGAGIYYAATNLEAQLCAGQPVCVVGGANSAGQAALYLAARGCGVTLAVRGKDVASGMSSYLVNRLGADPRVTVRPSTEVTELHGGEGLERITLTDRASGRSEQPCRGLFCFIGASAATDWLPGLSTDPHGFLRTDVQLDPYPLSPVWAGLGRSPLPFETSEPGVFAAGDVRSGSMKRVAAAVGEGASAVHSVHAAIGTPV</sequence>
<dbReference type="Pfam" id="PF07992">
    <property type="entry name" value="Pyr_redox_2"/>
    <property type="match status" value="1"/>
</dbReference>
<dbReference type="PROSITE" id="PS50042">
    <property type="entry name" value="CNMP_BINDING_3"/>
    <property type="match status" value="1"/>
</dbReference>
<dbReference type="PANTHER" id="PTHR48105">
    <property type="entry name" value="THIOREDOXIN REDUCTASE 1-RELATED-RELATED"/>
    <property type="match status" value="1"/>
</dbReference>
<reference evidence="6" key="1">
    <citation type="submission" date="2021-05" db="EMBL/GenBank/DDBJ databases">
        <authorList>
            <person name="Arsene-Ploetze F."/>
        </authorList>
    </citation>
    <scope>NUCLEOTIDE SEQUENCE</scope>
    <source>
        <strain evidence="6">DSM 42138</strain>
    </source>
</reference>
<dbReference type="InterPro" id="IPR023753">
    <property type="entry name" value="FAD/NAD-binding_dom"/>
</dbReference>
<gene>
    <name evidence="6" type="ORF">SCOCK_150080</name>
</gene>
<evidence type="ECO:0000256" key="2">
    <source>
        <dbReference type="ARBA" id="ARBA00023002"/>
    </source>
</evidence>
<accession>A0A9W4DQD8</accession>
<dbReference type="PRINTS" id="PR00368">
    <property type="entry name" value="FADPNR"/>
</dbReference>
<dbReference type="RefSeq" id="WP_251486180.1">
    <property type="nucleotide sequence ID" value="NZ_CAJSLV010000043.1"/>
</dbReference>
<dbReference type="CDD" id="cd00038">
    <property type="entry name" value="CAP_ED"/>
    <property type="match status" value="1"/>
</dbReference>
<evidence type="ECO:0000259" key="5">
    <source>
        <dbReference type="PROSITE" id="PS50042"/>
    </source>
</evidence>